<keyword evidence="6" id="KW-1185">Reference proteome</keyword>
<dbReference type="EMBL" id="BMKQ01000001">
    <property type="protein sequence ID" value="GGF46015.1"/>
    <property type="molecule type" value="Genomic_DNA"/>
</dbReference>
<dbReference type="InterPro" id="IPR000835">
    <property type="entry name" value="HTH_MarR-typ"/>
</dbReference>
<dbReference type="AlphaFoldDB" id="A0A917F3U3"/>
<dbReference type="GO" id="GO:0006950">
    <property type="term" value="P:response to stress"/>
    <property type="evidence" value="ECO:0007669"/>
    <property type="project" value="TreeGrafter"/>
</dbReference>
<dbReference type="PANTHER" id="PTHR33164:SF43">
    <property type="entry name" value="HTH-TYPE TRANSCRIPTIONAL REPRESSOR YETL"/>
    <property type="match status" value="1"/>
</dbReference>
<evidence type="ECO:0000313" key="6">
    <source>
        <dbReference type="Proteomes" id="UP000649179"/>
    </source>
</evidence>
<dbReference type="Proteomes" id="UP000649179">
    <property type="component" value="Unassembled WGS sequence"/>
</dbReference>
<proteinExistence type="predicted"/>
<dbReference type="InterPro" id="IPR023187">
    <property type="entry name" value="Tscrpt_reg_MarR-type_CS"/>
</dbReference>
<dbReference type="PRINTS" id="PR00598">
    <property type="entry name" value="HTHMARR"/>
</dbReference>
<evidence type="ECO:0000256" key="2">
    <source>
        <dbReference type="ARBA" id="ARBA00023125"/>
    </source>
</evidence>
<accession>A0A917F3U3</accession>
<dbReference type="InterPro" id="IPR039422">
    <property type="entry name" value="MarR/SlyA-like"/>
</dbReference>
<dbReference type="PROSITE" id="PS01117">
    <property type="entry name" value="HTH_MARR_1"/>
    <property type="match status" value="1"/>
</dbReference>
<keyword evidence="2" id="KW-0238">DNA-binding</keyword>
<dbReference type="Gene3D" id="1.10.10.10">
    <property type="entry name" value="Winged helix-like DNA-binding domain superfamily/Winged helix DNA-binding domain"/>
    <property type="match status" value="2"/>
</dbReference>
<feature type="domain" description="HTH marR-type" evidence="4">
    <location>
        <begin position="158"/>
        <end position="290"/>
    </location>
</feature>
<protein>
    <recommendedName>
        <fullName evidence="4">HTH marR-type domain-containing protein</fullName>
    </recommendedName>
</protein>
<keyword evidence="1" id="KW-0805">Transcription regulation</keyword>
<dbReference type="GO" id="GO:0003677">
    <property type="term" value="F:DNA binding"/>
    <property type="evidence" value="ECO:0007669"/>
    <property type="project" value="UniProtKB-KW"/>
</dbReference>
<reference evidence="5" key="2">
    <citation type="submission" date="2020-09" db="EMBL/GenBank/DDBJ databases">
        <authorList>
            <person name="Sun Q."/>
            <person name="Zhou Y."/>
        </authorList>
    </citation>
    <scope>NUCLEOTIDE SEQUENCE</scope>
    <source>
        <strain evidence="5">CGMCC 1.16067</strain>
    </source>
</reference>
<sequence length="292" mass="31661">MGKVTDSTELLPDLARSLGHLLWRCAAKVGQSVSDTLPEGVDLHGYSVLLALSDGAPRSQQSLAETTSVSRTTMTRVAGDLAAEGLVTRVRNPGDRRSYALSRTEAGVRAAEEWRAHVERTEAALTPSFTATRRDRLRSLLLRIAEPDLAPDTPEPLRTSTGFLITRVHQRAHREFGEMLEPVGLEPRFLGSLIALTALGPASQAELARVLGMTGASMVPIVDLMESRGLVERRSLDGDRRTYVLHLTRRARAALAKARHLAVGGGAPCLQVLTDDERDELIALLVQLITAV</sequence>
<dbReference type="Pfam" id="PF12802">
    <property type="entry name" value="MarR_2"/>
    <property type="match status" value="2"/>
</dbReference>
<dbReference type="PROSITE" id="PS50995">
    <property type="entry name" value="HTH_MARR_2"/>
    <property type="match status" value="2"/>
</dbReference>
<evidence type="ECO:0000256" key="3">
    <source>
        <dbReference type="ARBA" id="ARBA00023163"/>
    </source>
</evidence>
<dbReference type="GO" id="GO:0003700">
    <property type="term" value="F:DNA-binding transcription factor activity"/>
    <property type="evidence" value="ECO:0007669"/>
    <property type="project" value="InterPro"/>
</dbReference>
<reference evidence="5" key="1">
    <citation type="journal article" date="2014" name="Int. J. Syst. Evol. Microbiol.">
        <title>Complete genome sequence of Corynebacterium casei LMG S-19264T (=DSM 44701T), isolated from a smear-ripened cheese.</title>
        <authorList>
            <consortium name="US DOE Joint Genome Institute (JGI-PGF)"/>
            <person name="Walter F."/>
            <person name="Albersmeier A."/>
            <person name="Kalinowski J."/>
            <person name="Ruckert C."/>
        </authorList>
    </citation>
    <scope>NUCLEOTIDE SEQUENCE</scope>
    <source>
        <strain evidence="5">CGMCC 1.16067</strain>
    </source>
</reference>
<dbReference type="SMART" id="SM00347">
    <property type="entry name" value="HTH_MARR"/>
    <property type="match status" value="2"/>
</dbReference>
<organism evidence="5 6">
    <name type="scientific">Marmoricola endophyticus</name>
    <dbReference type="NCBI Taxonomy" id="2040280"/>
    <lineage>
        <taxon>Bacteria</taxon>
        <taxon>Bacillati</taxon>
        <taxon>Actinomycetota</taxon>
        <taxon>Actinomycetes</taxon>
        <taxon>Propionibacteriales</taxon>
        <taxon>Nocardioidaceae</taxon>
        <taxon>Marmoricola</taxon>
    </lineage>
</organism>
<dbReference type="InterPro" id="IPR036390">
    <property type="entry name" value="WH_DNA-bd_sf"/>
</dbReference>
<evidence type="ECO:0000259" key="4">
    <source>
        <dbReference type="PROSITE" id="PS50995"/>
    </source>
</evidence>
<evidence type="ECO:0000313" key="5">
    <source>
        <dbReference type="EMBL" id="GGF46015.1"/>
    </source>
</evidence>
<dbReference type="PANTHER" id="PTHR33164">
    <property type="entry name" value="TRANSCRIPTIONAL REGULATOR, MARR FAMILY"/>
    <property type="match status" value="1"/>
</dbReference>
<keyword evidence="3" id="KW-0804">Transcription</keyword>
<evidence type="ECO:0000256" key="1">
    <source>
        <dbReference type="ARBA" id="ARBA00023015"/>
    </source>
</evidence>
<feature type="domain" description="HTH marR-type" evidence="4">
    <location>
        <begin position="15"/>
        <end position="146"/>
    </location>
</feature>
<dbReference type="SUPFAM" id="SSF46785">
    <property type="entry name" value="Winged helix' DNA-binding domain"/>
    <property type="match status" value="2"/>
</dbReference>
<comment type="caution">
    <text evidence="5">The sequence shown here is derived from an EMBL/GenBank/DDBJ whole genome shotgun (WGS) entry which is preliminary data.</text>
</comment>
<dbReference type="InterPro" id="IPR036388">
    <property type="entry name" value="WH-like_DNA-bd_sf"/>
</dbReference>
<gene>
    <name evidence="5" type="ORF">GCM10011519_19850</name>
</gene>
<name>A0A917F3U3_9ACTN</name>